<sequence>MNNIRNGYREEKSFCYFHPKQVLVGVCPLCLNERLLILFAKQGRHHNRSSSSSISSHRLQSNSRHRKPPSSSIHKIFAFGSLFTRPESHHNYDYDDVSPTPEDANAKSIMTLQKLFCKIMVYGFVMELSYDRTVTMIFWNEFNFAESFISIKFEENGVASWEKSTVSKKVSSWNHQNKENKRVIEHGKSRDTFRWRKRIGHMLQLIRWKKSGGVCHVGTKVEGVKVRKGWMRTLTKRKTTTLE</sequence>
<keyword evidence="3" id="KW-1185">Reference proteome</keyword>
<dbReference type="InterPro" id="IPR008004">
    <property type="entry name" value="OCTOPUS-like"/>
</dbReference>
<dbReference type="EMBL" id="QZWG01000004">
    <property type="protein sequence ID" value="RZC18262.1"/>
    <property type="molecule type" value="Genomic_DNA"/>
</dbReference>
<protein>
    <submittedName>
        <fullName evidence="2">Uncharacterized protein</fullName>
    </submittedName>
</protein>
<evidence type="ECO:0000313" key="3">
    <source>
        <dbReference type="Proteomes" id="UP000289340"/>
    </source>
</evidence>
<reference evidence="2 3" key="1">
    <citation type="submission" date="2018-09" db="EMBL/GenBank/DDBJ databases">
        <title>A high-quality reference genome of wild soybean provides a powerful tool to mine soybean genomes.</title>
        <authorList>
            <person name="Xie M."/>
            <person name="Chung C.Y.L."/>
            <person name="Li M.-W."/>
            <person name="Wong F.-L."/>
            <person name="Chan T.-F."/>
            <person name="Lam H.-M."/>
        </authorList>
    </citation>
    <scope>NUCLEOTIDE SEQUENCE [LARGE SCALE GENOMIC DNA]</scope>
    <source>
        <strain evidence="3">cv. W05</strain>
        <tissue evidence="2">Hypocotyl of etiolated seedlings</tissue>
    </source>
</reference>
<accession>A0A445L505</accession>
<organism evidence="2 3">
    <name type="scientific">Glycine soja</name>
    <name type="common">Wild soybean</name>
    <dbReference type="NCBI Taxonomy" id="3848"/>
    <lineage>
        <taxon>Eukaryota</taxon>
        <taxon>Viridiplantae</taxon>
        <taxon>Streptophyta</taxon>
        <taxon>Embryophyta</taxon>
        <taxon>Tracheophyta</taxon>
        <taxon>Spermatophyta</taxon>
        <taxon>Magnoliopsida</taxon>
        <taxon>eudicotyledons</taxon>
        <taxon>Gunneridae</taxon>
        <taxon>Pentapetalae</taxon>
        <taxon>rosids</taxon>
        <taxon>fabids</taxon>
        <taxon>Fabales</taxon>
        <taxon>Fabaceae</taxon>
        <taxon>Papilionoideae</taxon>
        <taxon>50 kb inversion clade</taxon>
        <taxon>NPAAA clade</taxon>
        <taxon>indigoferoid/millettioid clade</taxon>
        <taxon>Phaseoleae</taxon>
        <taxon>Glycine</taxon>
        <taxon>Glycine subgen. Soja</taxon>
    </lineage>
</organism>
<proteinExistence type="predicted"/>
<gene>
    <name evidence="2" type="ORF">D0Y65_010759</name>
</gene>
<feature type="compositionally biased region" description="Low complexity" evidence="1">
    <location>
        <begin position="49"/>
        <end position="62"/>
    </location>
</feature>
<evidence type="ECO:0000256" key="1">
    <source>
        <dbReference type="SAM" id="MobiDB-lite"/>
    </source>
</evidence>
<evidence type="ECO:0000313" key="2">
    <source>
        <dbReference type="EMBL" id="RZC18262.1"/>
    </source>
</evidence>
<dbReference type="Pfam" id="PF05340">
    <property type="entry name" value="DUF740"/>
    <property type="match status" value="1"/>
</dbReference>
<dbReference type="Proteomes" id="UP000289340">
    <property type="component" value="Chromosome 4"/>
</dbReference>
<dbReference type="PANTHER" id="PTHR35995:SF1">
    <property type="entry name" value="OS04G0690500 PROTEIN"/>
    <property type="match status" value="1"/>
</dbReference>
<dbReference type="PANTHER" id="PTHR35995">
    <property type="entry name" value="OS04G0690500 PROTEIN"/>
    <property type="match status" value="1"/>
</dbReference>
<feature type="region of interest" description="Disordered" evidence="1">
    <location>
        <begin position="46"/>
        <end position="71"/>
    </location>
</feature>
<comment type="caution">
    <text evidence="2">The sequence shown here is derived from an EMBL/GenBank/DDBJ whole genome shotgun (WGS) entry which is preliminary data.</text>
</comment>
<name>A0A445L505_GLYSO</name>
<dbReference type="AlphaFoldDB" id="A0A445L505"/>